<dbReference type="AlphaFoldDB" id="A0A077ZMF3"/>
<feature type="region of interest" description="Disordered" evidence="1">
    <location>
        <begin position="122"/>
        <end position="153"/>
    </location>
</feature>
<gene>
    <name evidence="3" type="ORF">TTRE_0000819201</name>
</gene>
<evidence type="ECO:0000313" key="3">
    <source>
        <dbReference type="EMBL" id="CDW59850.1"/>
    </source>
</evidence>
<evidence type="ECO:0000313" key="4">
    <source>
        <dbReference type="Proteomes" id="UP000030665"/>
    </source>
</evidence>
<feature type="compositionally biased region" description="Polar residues" evidence="1">
    <location>
        <begin position="126"/>
        <end position="139"/>
    </location>
</feature>
<feature type="region of interest" description="Disordered" evidence="1">
    <location>
        <begin position="34"/>
        <end position="100"/>
    </location>
</feature>
<name>A0A077ZMF3_TRITR</name>
<dbReference type="Proteomes" id="UP000030665">
    <property type="component" value="Unassembled WGS sequence"/>
</dbReference>
<keyword evidence="2" id="KW-0732">Signal</keyword>
<evidence type="ECO:0000256" key="1">
    <source>
        <dbReference type="SAM" id="MobiDB-lite"/>
    </source>
</evidence>
<keyword evidence="4" id="KW-1185">Reference proteome</keyword>
<feature type="compositionally biased region" description="Basic and acidic residues" evidence="1">
    <location>
        <begin position="82"/>
        <end position="97"/>
    </location>
</feature>
<reference evidence="3" key="2">
    <citation type="submission" date="2014-03" db="EMBL/GenBank/DDBJ databases">
        <title>The whipworm genome and dual-species transcriptomics of an intimate host-pathogen interaction.</title>
        <authorList>
            <person name="Foth B.J."/>
            <person name="Tsai I.J."/>
            <person name="Reid A.J."/>
            <person name="Bancroft A.J."/>
            <person name="Nichol S."/>
            <person name="Tracey A."/>
            <person name="Holroyd N."/>
            <person name="Cotton J.A."/>
            <person name="Stanley E.J."/>
            <person name="Zarowiecki M."/>
            <person name="Liu J.Z."/>
            <person name="Huckvale T."/>
            <person name="Cooper P.J."/>
            <person name="Grencis R.K."/>
            <person name="Berriman M."/>
        </authorList>
    </citation>
    <scope>NUCLEOTIDE SEQUENCE [LARGE SCALE GENOMIC DNA]</scope>
</reference>
<feature type="compositionally biased region" description="Basic and acidic residues" evidence="1">
    <location>
        <begin position="209"/>
        <end position="222"/>
    </location>
</feature>
<accession>A0A077ZMF3</accession>
<feature type="region of interest" description="Disordered" evidence="1">
    <location>
        <begin position="185"/>
        <end position="222"/>
    </location>
</feature>
<organism evidence="3 4">
    <name type="scientific">Trichuris trichiura</name>
    <name type="common">Whipworm</name>
    <name type="synonym">Trichocephalus trichiurus</name>
    <dbReference type="NCBI Taxonomy" id="36087"/>
    <lineage>
        <taxon>Eukaryota</taxon>
        <taxon>Metazoa</taxon>
        <taxon>Ecdysozoa</taxon>
        <taxon>Nematoda</taxon>
        <taxon>Enoplea</taxon>
        <taxon>Dorylaimia</taxon>
        <taxon>Trichinellida</taxon>
        <taxon>Trichuridae</taxon>
        <taxon>Trichuris</taxon>
    </lineage>
</organism>
<dbReference type="EMBL" id="HG806759">
    <property type="protein sequence ID" value="CDW59850.1"/>
    <property type="molecule type" value="Genomic_DNA"/>
</dbReference>
<feature type="chain" id="PRO_5001728848" evidence="2">
    <location>
        <begin position="18"/>
        <end position="222"/>
    </location>
</feature>
<dbReference type="OrthoDB" id="10446580at2759"/>
<evidence type="ECO:0000256" key="2">
    <source>
        <dbReference type="SAM" id="SignalP"/>
    </source>
</evidence>
<feature type="compositionally biased region" description="Low complexity" evidence="1">
    <location>
        <begin position="47"/>
        <end position="61"/>
    </location>
</feature>
<reference evidence="3" key="1">
    <citation type="submission" date="2014-01" db="EMBL/GenBank/DDBJ databases">
        <authorList>
            <person name="Aslett M."/>
        </authorList>
    </citation>
    <scope>NUCLEOTIDE SEQUENCE</scope>
</reference>
<feature type="compositionally biased region" description="Polar residues" evidence="1">
    <location>
        <begin position="65"/>
        <end position="77"/>
    </location>
</feature>
<feature type="signal peptide" evidence="2">
    <location>
        <begin position="1"/>
        <end position="17"/>
    </location>
</feature>
<protein>
    <submittedName>
        <fullName evidence="3">Uncharacterized protein</fullName>
    </submittedName>
</protein>
<proteinExistence type="predicted"/>
<sequence length="222" mass="24503">MGARCFTLFILLPLAFSVPLIDEAEYDERMLTEQGTTIRDSDMAVTSSEKPGSSSGSGSEENVSIAETSLPALSSLPTEPLETDKSLNNDKTNRQQFEETNLIGGELIQKLKSDDLSESLRAEDVNATTSSEDSAFSNRSSEETEKFSTDSIDESDVQSKLVDLLKNITRNMIDSIRAVFTNQEGEESESALAKETNDEQEQLIPNSREQFEIRTDGHSFLV</sequence>